<keyword evidence="3" id="KW-1185">Reference proteome</keyword>
<protein>
    <recommendedName>
        <fullName evidence="1">HMA domain-containing protein</fullName>
    </recommendedName>
</protein>
<feature type="non-terminal residue" evidence="2">
    <location>
        <position position="1"/>
    </location>
</feature>
<organism evidence="2 3">
    <name type="scientific">Citrus clementina</name>
    <name type="common">Clementine</name>
    <name type="synonym">Citrus deliciosa x Citrus sinensis</name>
    <dbReference type="NCBI Taxonomy" id="85681"/>
    <lineage>
        <taxon>Eukaryota</taxon>
        <taxon>Viridiplantae</taxon>
        <taxon>Streptophyta</taxon>
        <taxon>Embryophyta</taxon>
        <taxon>Tracheophyta</taxon>
        <taxon>Spermatophyta</taxon>
        <taxon>Magnoliopsida</taxon>
        <taxon>eudicotyledons</taxon>
        <taxon>Gunneridae</taxon>
        <taxon>Pentapetalae</taxon>
        <taxon>rosids</taxon>
        <taxon>malvids</taxon>
        <taxon>Sapindales</taxon>
        <taxon>Rutaceae</taxon>
        <taxon>Aurantioideae</taxon>
        <taxon>Citrus</taxon>
    </lineage>
</organism>
<dbReference type="Gramene" id="ESR65944">
    <property type="protein sequence ID" value="ESR65944"/>
    <property type="gene ID" value="CICLE_v10010525mg"/>
</dbReference>
<dbReference type="InterPro" id="IPR042885">
    <property type="entry name" value="HIPP47/16"/>
</dbReference>
<dbReference type="KEGG" id="cic:CICLE_v10010525mg"/>
<evidence type="ECO:0000313" key="2">
    <source>
        <dbReference type="EMBL" id="ESR65944.1"/>
    </source>
</evidence>
<dbReference type="eggNOG" id="KOG0017">
    <property type="taxonomic scope" value="Eukaryota"/>
</dbReference>
<dbReference type="InterPro" id="IPR006121">
    <property type="entry name" value="HMA_dom"/>
</dbReference>
<accession>V4WGY8</accession>
<evidence type="ECO:0000259" key="1">
    <source>
        <dbReference type="PROSITE" id="PS50846"/>
    </source>
</evidence>
<sequence>YIPKFRIEDIGFYNWDLLRGMYSSKELPKFFKPSQIFEGCPLYFFKPSQIFEGCPLYSHFQKIVIKVQITCKKCRRKAMKIAVKADGVIKVEIKGEGKDELVVIGNEVDSVKLTRKLQKKLGFASLLSVQEEKDGKEKEKEKESKEIKLTPIEWAYYCQCPPPYHQFVVDSNPSPNCFIL</sequence>
<dbReference type="GO" id="GO:0046872">
    <property type="term" value="F:metal ion binding"/>
    <property type="evidence" value="ECO:0007669"/>
    <property type="project" value="InterPro"/>
</dbReference>
<reference evidence="2 3" key="1">
    <citation type="submission" date="2013-10" db="EMBL/GenBank/DDBJ databases">
        <authorList>
            <consortium name="International Citrus Genome Consortium"/>
            <person name="Jenkins J."/>
            <person name="Schmutz J."/>
            <person name="Prochnik S."/>
            <person name="Rokhsar D."/>
            <person name="Gmitter F."/>
            <person name="Ollitrault P."/>
            <person name="Machado M."/>
            <person name="Talon M."/>
            <person name="Wincker P."/>
            <person name="Jaillon O."/>
            <person name="Morgante M."/>
        </authorList>
    </citation>
    <scope>NUCLEOTIDE SEQUENCE</scope>
    <source>
        <strain evidence="3">cv. Clemenules</strain>
    </source>
</reference>
<dbReference type="Proteomes" id="UP000030687">
    <property type="component" value="Unassembled WGS sequence"/>
</dbReference>
<dbReference type="OMA" id="FEGCPLY"/>
<name>V4WGY8_CITCL</name>
<dbReference type="PROSITE" id="PS50846">
    <property type="entry name" value="HMA_2"/>
    <property type="match status" value="1"/>
</dbReference>
<dbReference type="AlphaFoldDB" id="V4WGY8"/>
<proteinExistence type="predicted"/>
<dbReference type="PANTHER" id="PTHR46932">
    <property type="entry name" value="HEAVY METAL-ASSOCIATED ISOPRENYLATED PLANT PROTEIN 47"/>
    <property type="match status" value="1"/>
</dbReference>
<dbReference type="Gene3D" id="3.30.70.100">
    <property type="match status" value="1"/>
</dbReference>
<feature type="domain" description="HMA" evidence="1">
    <location>
        <begin position="60"/>
        <end position="126"/>
    </location>
</feature>
<dbReference type="InParanoid" id="V4WGY8"/>
<evidence type="ECO:0000313" key="3">
    <source>
        <dbReference type="Proteomes" id="UP000030687"/>
    </source>
</evidence>
<dbReference type="STRING" id="85681.V4WGY8"/>
<dbReference type="EMBL" id="KI535697">
    <property type="protein sequence ID" value="ESR65944.1"/>
    <property type="molecule type" value="Genomic_DNA"/>
</dbReference>
<dbReference type="PANTHER" id="PTHR46932:SF12">
    <property type="entry name" value="HEAVY METAL-ASSOCIATED ISOPRENYLATED PLANT PROTEIN 47"/>
    <property type="match status" value="1"/>
</dbReference>
<gene>
    <name evidence="2" type="ORF">CICLE_v10010525mg</name>
</gene>